<feature type="region of interest" description="Disordered" evidence="5">
    <location>
        <begin position="156"/>
        <end position="229"/>
    </location>
</feature>
<accession>A0ABD3N3E2</accession>
<keyword evidence="4" id="KW-0677">Repeat</keyword>
<evidence type="ECO:0000313" key="7">
    <source>
        <dbReference type="Proteomes" id="UP001530293"/>
    </source>
</evidence>
<evidence type="ECO:0000256" key="2">
    <source>
        <dbReference type="ARBA" id="ARBA00022490"/>
    </source>
</evidence>
<evidence type="ECO:0000256" key="3">
    <source>
        <dbReference type="ARBA" id="ARBA00022574"/>
    </source>
</evidence>
<sequence length="880" mass="92042">MADESSVRAARQKALAEKKRRLEEIKARRNATATTTVDDDDAAAAAVGGGGAAAASTSKRQTNNTTTNLDSYIDDLLKSSTPGLSLASVSVEEEENADQVLVVSKEAPAAASSTTTSASSTDTAIQEAAPADGVASTAATAAVVVQPRAVETFEVAIQCEEEDFPPPSLIDDDEEEEDNTDNVDEEGEDGSEIDDNNDDENHVGVGPNKKSSHIQTSSRDGNDKINAMGGDGIAADAVIELSPEEKSKVLSSKPFTQFLSTASRRVERLLGSNDVDVYGILKGSGWGGEGGGGMSLDNNTASDAGVGPIDFSVDYANEDEEDDADDGQYFYDDDDDAEEVTDGVSSASGLHRRRRRRPGGKSSAQTKDEAYQLGGYFAARATYEFPKFTHGRNVTDIEWCPGHGEWVLASYNAVGSGGRGDGGDGAVVDGESGALGVGGVSWSHNNPTTRHLSPHDPSSSFLQKATAATTTYHYTSSIPDEGIVAIYNLSMPSRPEHLFCAGCPILHSQFHPTEHPRLIVGGGSSGQVLVWDARAGRYPVQRSSASSGGGHNCELVGMKVLGNVGGGGGVASTGGGSISTSKLVTASSDGKVNYWSVSNLREPVENVMVDANLSCLDVLHGDNANNESVVCGDERGGVHAIFPGTGRGGSSSNKRVIRTLHPGGVMGVGSDPSVVEGDADAASAGAMDELSEMGHFGMVTSVATRPVMPTHGTPRKGTTASSKGFVRGVGGLMVTTGVDWSTKLWAPAYYDRPLMSFLSNSYDYMCDAQWSPVHPSIFATASSNGTLNIWNLASTLDQPVSGTDGIPIDGDSSGASTDFTLSARQGLNRIKWSSDGRRLAVASGDKLHILGVGENVWKVKGDEESRVMHNLTSRGLIQQE</sequence>
<feature type="compositionally biased region" description="Acidic residues" evidence="5">
    <location>
        <begin position="159"/>
        <end position="198"/>
    </location>
</feature>
<feature type="region of interest" description="Disordered" evidence="5">
    <location>
        <begin position="320"/>
        <end position="368"/>
    </location>
</feature>
<feature type="compositionally biased region" description="Basic residues" evidence="5">
    <location>
        <begin position="350"/>
        <end position="359"/>
    </location>
</feature>
<dbReference type="PANTHER" id="PTHR12442:SF22">
    <property type="entry name" value="CYTOPLASMIC DYNEIN 1 INTERMEDIATE CHAIN-RELATED"/>
    <property type="match status" value="1"/>
</dbReference>
<dbReference type="Proteomes" id="UP001530293">
    <property type="component" value="Unassembled WGS sequence"/>
</dbReference>
<dbReference type="PANTHER" id="PTHR12442">
    <property type="entry name" value="DYNEIN INTERMEDIATE CHAIN"/>
    <property type="match status" value="1"/>
</dbReference>
<keyword evidence="3" id="KW-0853">WD repeat</keyword>
<feature type="region of interest" description="Disordered" evidence="5">
    <location>
        <begin position="103"/>
        <end position="139"/>
    </location>
</feature>
<dbReference type="InterPro" id="IPR050687">
    <property type="entry name" value="Dynein_IC"/>
</dbReference>
<protein>
    <recommendedName>
        <fullName evidence="8">WD40 repeat-like protein</fullName>
    </recommendedName>
</protein>
<feature type="compositionally biased region" description="Acidic residues" evidence="5">
    <location>
        <begin position="320"/>
        <end position="341"/>
    </location>
</feature>
<dbReference type="SUPFAM" id="SSF50978">
    <property type="entry name" value="WD40 repeat-like"/>
    <property type="match status" value="1"/>
</dbReference>
<feature type="region of interest" description="Disordered" evidence="5">
    <location>
        <begin position="46"/>
        <end position="67"/>
    </location>
</feature>
<keyword evidence="2" id="KW-0963">Cytoplasm</keyword>
<evidence type="ECO:0000313" key="6">
    <source>
        <dbReference type="EMBL" id="KAL3768726.1"/>
    </source>
</evidence>
<dbReference type="InterPro" id="IPR036322">
    <property type="entry name" value="WD40_repeat_dom_sf"/>
</dbReference>
<feature type="compositionally biased region" description="Polar residues" evidence="5">
    <location>
        <begin position="56"/>
        <end position="67"/>
    </location>
</feature>
<organism evidence="6 7">
    <name type="scientific">Discostella pseudostelligera</name>
    <dbReference type="NCBI Taxonomy" id="259834"/>
    <lineage>
        <taxon>Eukaryota</taxon>
        <taxon>Sar</taxon>
        <taxon>Stramenopiles</taxon>
        <taxon>Ochrophyta</taxon>
        <taxon>Bacillariophyta</taxon>
        <taxon>Coscinodiscophyceae</taxon>
        <taxon>Thalassiosirophycidae</taxon>
        <taxon>Stephanodiscales</taxon>
        <taxon>Stephanodiscaceae</taxon>
        <taxon>Discostella</taxon>
    </lineage>
</organism>
<dbReference type="InterPro" id="IPR015943">
    <property type="entry name" value="WD40/YVTN_repeat-like_dom_sf"/>
</dbReference>
<comment type="caution">
    <text evidence="6">The sequence shown here is derived from an EMBL/GenBank/DDBJ whole genome shotgun (WGS) entry which is preliminary data.</text>
</comment>
<evidence type="ECO:0000256" key="4">
    <source>
        <dbReference type="ARBA" id="ARBA00022737"/>
    </source>
</evidence>
<name>A0ABD3N3E2_9STRA</name>
<dbReference type="Gene3D" id="2.130.10.10">
    <property type="entry name" value="YVTN repeat-like/Quinoprotein amine dehydrogenase"/>
    <property type="match status" value="2"/>
</dbReference>
<comment type="subcellular location">
    <subcellularLocation>
        <location evidence="1">Cytoplasm</location>
    </subcellularLocation>
</comment>
<gene>
    <name evidence="6" type="ORF">ACHAWU_006827</name>
</gene>
<feature type="compositionally biased region" description="Low complexity" evidence="5">
    <location>
        <begin position="109"/>
        <end position="139"/>
    </location>
</feature>
<reference evidence="6 7" key="1">
    <citation type="submission" date="2024-10" db="EMBL/GenBank/DDBJ databases">
        <title>Updated reference genomes for cyclostephanoid diatoms.</title>
        <authorList>
            <person name="Roberts W.R."/>
            <person name="Alverson A.J."/>
        </authorList>
    </citation>
    <scope>NUCLEOTIDE SEQUENCE [LARGE SCALE GENOMIC DNA]</scope>
    <source>
        <strain evidence="6 7">AJA232-27</strain>
    </source>
</reference>
<evidence type="ECO:0008006" key="8">
    <source>
        <dbReference type="Google" id="ProtNLM"/>
    </source>
</evidence>
<proteinExistence type="predicted"/>
<evidence type="ECO:0000256" key="1">
    <source>
        <dbReference type="ARBA" id="ARBA00004496"/>
    </source>
</evidence>
<keyword evidence="7" id="KW-1185">Reference proteome</keyword>
<dbReference type="EMBL" id="JALLBG020000062">
    <property type="protein sequence ID" value="KAL3768726.1"/>
    <property type="molecule type" value="Genomic_DNA"/>
</dbReference>
<dbReference type="AlphaFoldDB" id="A0ABD3N3E2"/>
<evidence type="ECO:0000256" key="5">
    <source>
        <dbReference type="SAM" id="MobiDB-lite"/>
    </source>
</evidence>
<dbReference type="SMART" id="SM00320">
    <property type="entry name" value="WD40"/>
    <property type="match status" value="5"/>
</dbReference>
<dbReference type="InterPro" id="IPR001680">
    <property type="entry name" value="WD40_rpt"/>
</dbReference>
<dbReference type="GO" id="GO:0005737">
    <property type="term" value="C:cytoplasm"/>
    <property type="evidence" value="ECO:0007669"/>
    <property type="project" value="UniProtKB-SubCell"/>
</dbReference>